<dbReference type="GO" id="GO:0006646">
    <property type="term" value="P:phosphatidylethanolamine biosynthetic process"/>
    <property type="evidence" value="ECO:0007669"/>
    <property type="project" value="TreeGrafter"/>
</dbReference>
<dbReference type="InterPro" id="IPR022237">
    <property type="entry name" value="PsiD-like"/>
</dbReference>
<keyword evidence="4" id="KW-0670">Pyruvate</keyword>
<organism evidence="6 7">
    <name type="scientific">Aeromonas schubertii</name>
    <dbReference type="NCBI Taxonomy" id="652"/>
    <lineage>
        <taxon>Bacteria</taxon>
        <taxon>Pseudomonadati</taxon>
        <taxon>Pseudomonadota</taxon>
        <taxon>Gammaproteobacteria</taxon>
        <taxon>Aeromonadales</taxon>
        <taxon>Aeromonadaceae</taxon>
        <taxon>Aeromonas</taxon>
    </lineage>
</organism>
<dbReference type="GO" id="GO:0004609">
    <property type="term" value="F:phosphatidylserine decarboxylase activity"/>
    <property type="evidence" value="ECO:0007669"/>
    <property type="project" value="InterPro"/>
</dbReference>
<dbReference type="Pfam" id="PF12588">
    <property type="entry name" value="PSDC"/>
    <property type="match status" value="1"/>
</dbReference>
<reference evidence="6 7" key="2">
    <citation type="journal article" date="2016" name="Genome Announc.">
        <title>Complete Genome Sequence of the Highly Virulent Aeromonas schubertii Strain WL1483, Isolated from Diseased Snakehead Fish (Channa argus) in China.</title>
        <authorList>
            <person name="Liu L."/>
            <person name="Li N."/>
            <person name="Zhang D."/>
            <person name="Fu X."/>
            <person name="Shi C."/>
            <person name="Lin Q."/>
            <person name="Hao G."/>
        </authorList>
    </citation>
    <scope>NUCLEOTIDE SEQUENCE [LARGE SCALE GENOMIC DNA]</scope>
    <source>
        <strain evidence="6 7">WL1483</strain>
    </source>
</reference>
<dbReference type="PATRIC" id="fig|652.5.peg.504"/>
<protein>
    <submittedName>
        <fullName evidence="6">Phosphatidylserine decarboxylase</fullName>
    </submittedName>
</protein>
<dbReference type="KEGG" id="asr:WL1483_3595"/>
<reference evidence="7" key="1">
    <citation type="submission" date="2015-10" db="EMBL/GenBank/DDBJ databases">
        <title>Complete Genome Sequence of Aeromonas schubertii strain WL1483.</title>
        <authorList>
            <person name="Liu L."/>
        </authorList>
    </citation>
    <scope>NUCLEOTIDE SEQUENCE [LARGE SCALE GENOMIC DNA]</scope>
    <source>
        <strain evidence="7">WL1483</strain>
    </source>
</reference>
<evidence type="ECO:0000313" key="6">
    <source>
        <dbReference type="EMBL" id="ALP43014.1"/>
    </source>
</evidence>
<dbReference type="AlphaFoldDB" id="A0A0S2SMZ6"/>
<evidence type="ECO:0000256" key="2">
    <source>
        <dbReference type="ARBA" id="ARBA00023145"/>
    </source>
</evidence>
<name>A0A0S2SMZ6_9GAMM</name>
<evidence type="ECO:0000256" key="1">
    <source>
        <dbReference type="ARBA" id="ARBA00022793"/>
    </source>
</evidence>
<keyword evidence="2" id="KW-0865">Zymogen</keyword>
<sequence length="456" mass="50263">MNKAVEMHRNPAHAGGWMPKDQTHVERWVQRLRHAIAQNPRPLVAPVAELKALVEGDPALHRQAEAMFEEAWQHQHLTPLGQVEVRSFAEFLLLLNGIMTTAPEAYQDLQTQEPSGLIGFPINALLNWPMATAAGYGFFANTLVNQQLKKVLAYWAEFLQSPASRYVLTESVSPLDRQTLIVPWLGALAKSQMVAVARGALGAGENPTPAQFEEIFHCTPEAEYEGFASWDDFFTRTFRSGVRPVSAPDDDAVIVNACESAPLQVVKRVQRQEAFWLKGQHYSLDNLLDFDPGAAGFVGGTVYQAFLSALSYHRWHSPVSGTVRSVKVVNGSYYLANRYQGFANPAGADPSAPNQSQPFLTAVATRALIFIEADNPRIGLMCVVPVGMAEVSSCEVTVREGQRVEKGDLLGMFHFGGSTHCLLFRPGVELEFDFYGQQPGLEASNLRVNTALARVR</sequence>
<dbReference type="PANTHER" id="PTHR10067:SF9">
    <property type="entry name" value="PHOSPHATIDYLSERINE DECARBOXYLASE FAMILY PROTEIN (AFU_ORTHOLOGUE AFUA_7G01730)"/>
    <property type="match status" value="1"/>
</dbReference>
<accession>A0A0S2SMZ6</accession>
<dbReference type="PANTHER" id="PTHR10067">
    <property type="entry name" value="PHOSPHATIDYLSERINE DECARBOXYLASE"/>
    <property type="match status" value="1"/>
</dbReference>
<evidence type="ECO:0000259" key="5">
    <source>
        <dbReference type="Pfam" id="PF12588"/>
    </source>
</evidence>
<keyword evidence="3" id="KW-0456">Lyase</keyword>
<feature type="domain" description="L-tryptophan decarboxylase PsiD-like" evidence="5">
    <location>
        <begin position="46"/>
        <end position="172"/>
    </location>
</feature>
<evidence type="ECO:0000256" key="3">
    <source>
        <dbReference type="ARBA" id="ARBA00023239"/>
    </source>
</evidence>
<dbReference type="Pfam" id="PF02666">
    <property type="entry name" value="PS_Dcarbxylase"/>
    <property type="match status" value="1"/>
</dbReference>
<dbReference type="InterPro" id="IPR003817">
    <property type="entry name" value="PS_Dcarbxylase"/>
</dbReference>
<dbReference type="Proteomes" id="UP000058114">
    <property type="component" value="Chromosome"/>
</dbReference>
<evidence type="ECO:0000256" key="4">
    <source>
        <dbReference type="ARBA" id="ARBA00023317"/>
    </source>
</evidence>
<keyword evidence="1" id="KW-0210">Decarboxylase</keyword>
<dbReference type="EMBL" id="CP013067">
    <property type="protein sequence ID" value="ALP43014.1"/>
    <property type="molecule type" value="Genomic_DNA"/>
</dbReference>
<gene>
    <name evidence="6" type="ORF">WL1483_3595</name>
</gene>
<dbReference type="RefSeq" id="WP_060583869.1">
    <property type="nucleotide sequence ID" value="NZ_CP013067.1"/>
</dbReference>
<proteinExistence type="predicted"/>
<evidence type="ECO:0000313" key="7">
    <source>
        <dbReference type="Proteomes" id="UP000058114"/>
    </source>
</evidence>